<reference evidence="1 2" key="1">
    <citation type="submission" date="2019-03" db="EMBL/GenBank/DDBJ databases">
        <title>Deep subsurface shale carbon reservoir microbial communities from Ohio and West Virginia, USA.</title>
        <authorList>
            <person name="Wrighton K."/>
        </authorList>
    </citation>
    <scope>NUCLEOTIDE SEQUENCE [LARGE SCALE GENOMIC DNA]</scope>
    <source>
        <strain evidence="1 2">UTICA-S4D12</strain>
    </source>
</reference>
<dbReference type="Proteomes" id="UP000295758">
    <property type="component" value="Unassembled WGS sequence"/>
</dbReference>
<accession>A0A4R7DTR2</accession>
<sequence>DKSIIQEMVLRWYTFRLAEHYFWYTFSLAYADYIIDGQMTAEIGGAGIYFRNMRNAAKKKREENQ</sequence>
<proteinExistence type="predicted"/>
<evidence type="ECO:0000313" key="2">
    <source>
        <dbReference type="Proteomes" id="UP000295758"/>
    </source>
</evidence>
<gene>
    <name evidence="1" type="ORF">BY453_1771</name>
</gene>
<comment type="caution">
    <text evidence="1">The sequence shown here is derived from an EMBL/GenBank/DDBJ whole genome shotgun (WGS) entry which is preliminary data.</text>
</comment>
<dbReference type="AlphaFoldDB" id="A0A4R7DTR2"/>
<evidence type="ECO:0000313" key="1">
    <source>
        <dbReference type="EMBL" id="TDS23844.1"/>
    </source>
</evidence>
<feature type="non-terminal residue" evidence="1">
    <location>
        <position position="1"/>
    </location>
</feature>
<name>A0A4R7DTR2_9FIRM</name>
<dbReference type="EMBL" id="SOAA01000077">
    <property type="protein sequence ID" value="TDS23844.1"/>
    <property type="molecule type" value="Genomic_DNA"/>
</dbReference>
<dbReference type="RefSeq" id="WP_208292452.1">
    <property type="nucleotide sequence ID" value="NZ_SOAA01000077.1"/>
</dbReference>
<protein>
    <submittedName>
        <fullName evidence="1">Uncharacterized protein</fullName>
    </submittedName>
</protein>
<organism evidence="1 2">
    <name type="scientific">Halanaerobium congolense</name>
    <dbReference type="NCBI Taxonomy" id="54121"/>
    <lineage>
        <taxon>Bacteria</taxon>
        <taxon>Bacillati</taxon>
        <taxon>Bacillota</taxon>
        <taxon>Clostridia</taxon>
        <taxon>Halanaerobiales</taxon>
        <taxon>Halanaerobiaceae</taxon>
        <taxon>Halanaerobium</taxon>
    </lineage>
</organism>